<evidence type="ECO:0000313" key="1">
    <source>
        <dbReference type="EMBL" id="KCZ72025.1"/>
    </source>
</evidence>
<protein>
    <submittedName>
        <fullName evidence="1">Uncharacterized protein</fullName>
    </submittedName>
</protein>
<name>A0A062V9J8_9EURY</name>
<evidence type="ECO:0000313" key="2">
    <source>
        <dbReference type="Proteomes" id="UP000027153"/>
    </source>
</evidence>
<dbReference type="EMBL" id="JMIY01000003">
    <property type="protein sequence ID" value="KCZ72025.1"/>
    <property type="molecule type" value="Genomic_DNA"/>
</dbReference>
<reference evidence="1 2" key="1">
    <citation type="journal article" date="2013" name="Nature">
        <title>Anaerobic oxidation of methane coupled to nitrate reduction in a novel archaeal lineage.</title>
        <authorList>
            <person name="Haroon M.F."/>
            <person name="Hu S."/>
            <person name="Shi Y."/>
            <person name="Imelfort M."/>
            <person name="Keller J."/>
            <person name="Hugenholtz P."/>
            <person name="Yuan Z."/>
            <person name="Tyson G.W."/>
        </authorList>
    </citation>
    <scope>NUCLEOTIDE SEQUENCE [LARGE SCALE GENOMIC DNA]</scope>
    <source>
        <strain evidence="1 2">ANME-2d</strain>
    </source>
</reference>
<proteinExistence type="predicted"/>
<sequence>MLTTPHHSAKALDFRRKGLDFDINKIRIEEFFGELGFDVKTRTWGGSADHSITVVQRRREGNEATDFGFTDLEKVIYVVCVILKEQQGSPITEDLIIEHIARKKDEVHRLVIKNKDIGPTLICLEDRGILIKTGDREYDKGWNWDVFFEPNMILGLLEKSIEYDQKYRPQIQSKISESNEENNTNETIKS</sequence>
<dbReference type="AlphaFoldDB" id="A0A062V9J8"/>
<accession>A0A062V9J8</accession>
<organism evidence="1 2">
    <name type="scientific">Candidatus Methanoperedens nitratireducens</name>
    <dbReference type="NCBI Taxonomy" id="1392998"/>
    <lineage>
        <taxon>Archaea</taxon>
        <taxon>Methanobacteriati</taxon>
        <taxon>Methanobacteriota</taxon>
        <taxon>Stenosarchaea group</taxon>
        <taxon>Methanomicrobia</taxon>
        <taxon>Methanosarcinales</taxon>
        <taxon>ANME-2 cluster</taxon>
        <taxon>Candidatus Methanoperedentaceae</taxon>
        <taxon>Candidatus Methanoperedens</taxon>
    </lineage>
</organism>
<dbReference type="RefSeq" id="WP_048090048.1">
    <property type="nucleotide sequence ID" value="NZ_JMIY01000003.1"/>
</dbReference>
<dbReference type="Proteomes" id="UP000027153">
    <property type="component" value="Unassembled WGS sequence"/>
</dbReference>
<comment type="caution">
    <text evidence="1">The sequence shown here is derived from an EMBL/GenBank/DDBJ whole genome shotgun (WGS) entry which is preliminary data.</text>
</comment>
<keyword evidence="2" id="KW-1185">Reference proteome</keyword>
<gene>
    <name evidence="1" type="ORF">ANME2D_01425</name>
</gene>